<evidence type="ECO:0000313" key="4">
    <source>
        <dbReference type="Proteomes" id="UP000886595"/>
    </source>
</evidence>
<gene>
    <name evidence="3" type="ORF">Bca52824_026207</name>
</gene>
<evidence type="ECO:0000313" key="3">
    <source>
        <dbReference type="EMBL" id="KAG2306459.1"/>
    </source>
</evidence>
<feature type="region of interest" description="Disordered" evidence="1">
    <location>
        <begin position="1"/>
        <end position="33"/>
    </location>
</feature>
<protein>
    <submittedName>
        <fullName evidence="3">Uncharacterized protein</fullName>
    </submittedName>
</protein>
<dbReference type="OrthoDB" id="428604at2759"/>
<organism evidence="3 4">
    <name type="scientific">Brassica carinata</name>
    <name type="common">Ethiopian mustard</name>
    <name type="synonym">Abyssinian cabbage</name>
    <dbReference type="NCBI Taxonomy" id="52824"/>
    <lineage>
        <taxon>Eukaryota</taxon>
        <taxon>Viridiplantae</taxon>
        <taxon>Streptophyta</taxon>
        <taxon>Embryophyta</taxon>
        <taxon>Tracheophyta</taxon>
        <taxon>Spermatophyta</taxon>
        <taxon>Magnoliopsida</taxon>
        <taxon>eudicotyledons</taxon>
        <taxon>Gunneridae</taxon>
        <taxon>Pentapetalae</taxon>
        <taxon>rosids</taxon>
        <taxon>malvids</taxon>
        <taxon>Brassicales</taxon>
        <taxon>Brassicaceae</taxon>
        <taxon>Brassiceae</taxon>
        <taxon>Brassica</taxon>
    </lineage>
</organism>
<reference evidence="3 4" key="1">
    <citation type="submission" date="2020-02" db="EMBL/GenBank/DDBJ databases">
        <authorList>
            <person name="Ma Q."/>
            <person name="Huang Y."/>
            <person name="Song X."/>
            <person name="Pei D."/>
        </authorList>
    </citation>
    <scope>NUCLEOTIDE SEQUENCE [LARGE SCALE GENOMIC DNA]</scope>
    <source>
        <strain evidence="3">Sxm20200214</strain>
        <tissue evidence="3">Leaf</tissue>
    </source>
</reference>
<feature type="transmembrane region" description="Helical" evidence="2">
    <location>
        <begin position="115"/>
        <end position="134"/>
    </location>
</feature>
<dbReference type="EMBL" id="JAAMPC010000006">
    <property type="protein sequence ID" value="KAG2306459.1"/>
    <property type="molecule type" value="Genomic_DNA"/>
</dbReference>
<name>A0A8X7SKW6_BRACI</name>
<proteinExistence type="predicted"/>
<comment type="caution">
    <text evidence="3">The sequence shown here is derived from an EMBL/GenBank/DDBJ whole genome shotgun (WGS) entry which is preliminary data.</text>
</comment>
<keyword evidence="2" id="KW-0812">Transmembrane</keyword>
<accession>A0A8X7SKW6</accession>
<keyword evidence="2" id="KW-1133">Transmembrane helix</keyword>
<evidence type="ECO:0000256" key="2">
    <source>
        <dbReference type="SAM" id="Phobius"/>
    </source>
</evidence>
<dbReference type="Proteomes" id="UP000886595">
    <property type="component" value="Unassembled WGS sequence"/>
</dbReference>
<evidence type="ECO:0000256" key="1">
    <source>
        <dbReference type="SAM" id="MobiDB-lite"/>
    </source>
</evidence>
<keyword evidence="2" id="KW-0472">Membrane</keyword>
<dbReference type="AlphaFoldDB" id="A0A8X7SKW6"/>
<feature type="compositionally biased region" description="Polar residues" evidence="1">
    <location>
        <begin position="1"/>
        <end position="13"/>
    </location>
</feature>
<keyword evidence="4" id="KW-1185">Reference proteome</keyword>
<sequence>MGQQQVYTNTGNVLQPGILGPRPGAQQPNEDHSIVAPSVSQPTLTNIPANLAHAFNTMTLEDPSNATWYFDTGAKNHIAADQGTLRSIVKRASYLLSWLETARTHQSRNWVRESFHLFIVFFIFAMCLFVLPLLKT</sequence>